<gene>
    <name evidence="1" type="ORF">ABT56_06695</name>
</gene>
<dbReference type="EMBL" id="LDOT01000006">
    <property type="protein sequence ID" value="KLV07219.1"/>
    <property type="molecule type" value="Genomic_DNA"/>
</dbReference>
<keyword evidence="1" id="KW-0132">Cell division</keyword>
<dbReference type="STRING" id="1195763.ABT56_06695"/>
<dbReference type="GO" id="GO:0051782">
    <property type="term" value="P:negative regulation of cell division"/>
    <property type="evidence" value="ECO:0007669"/>
    <property type="project" value="InterPro"/>
</dbReference>
<dbReference type="InterPro" id="IPR027417">
    <property type="entry name" value="P-loop_NTPase"/>
</dbReference>
<dbReference type="RefSeq" id="WP_047878072.1">
    <property type="nucleotide sequence ID" value="NZ_LDOT01000006.1"/>
</dbReference>
<organism evidence="1 2">
    <name type="scientific">Photobacterium aquae</name>
    <dbReference type="NCBI Taxonomy" id="1195763"/>
    <lineage>
        <taxon>Bacteria</taxon>
        <taxon>Pseudomonadati</taxon>
        <taxon>Pseudomonadota</taxon>
        <taxon>Gammaproteobacteria</taxon>
        <taxon>Vibrionales</taxon>
        <taxon>Vibrionaceae</taxon>
        <taxon>Photobacterium</taxon>
    </lineage>
</organism>
<sequence>MATHFEHLHAVSASQAYKATFASHEHTPSSSIKVQCPIEVSFSDDTQTQLAYFLRLLKQASQQSRWVTFIGHEALVDKNLLQSAGIDLNKVLVVCNKKGHSVQELMIQALQSGNSSAVIVTGDILDFTSGAIRDAAILSESFAFVINRQAKQQMTIH</sequence>
<comment type="caution">
    <text evidence="1">The sequence shown here is derived from an EMBL/GenBank/DDBJ whole genome shotgun (WGS) entry which is preliminary data.</text>
</comment>
<keyword evidence="1" id="KW-0131">Cell cycle</keyword>
<dbReference type="GO" id="GO:0051301">
    <property type="term" value="P:cell division"/>
    <property type="evidence" value="ECO:0007669"/>
    <property type="project" value="UniProtKB-KW"/>
</dbReference>
<protein>
    <submittedName>
        <fullName evidence="1">Cell division protein FtsZ</fullName>
    </submittedName>
</protein>
<dbReference type="OrthoDB" id="9811176at2"/>
<proteinExistence type="predicted"/>
<dbReference type="Proteomes" id="UP000036097">
    <property type="component" value="Unassembled WGS sequence"/>
</dbReference>
<evidence type="ECO:0000313" key="2">
    <source>
        <dbReference type="Proteomes" id="UP000036097"/>
    </source>
</evidence>
<dbReference type="GO" id="GO:0009432">
    <property type="term" value="P:SOS response"/>
    <property type="evidence" value="ECO:0007669"/>
    <property type="project" value="InterPro"/>
</dbReference>
<dbReference type="InterPro" id="IPR004596">
    <property type="entry name" value="Cell_div_suppressor_SulA"/>
</dbReference>
<dbReference type="PATRIC" id="fig|1195763.3.peg.1429"/>
<dbReference type="Gene3D" id="3.40.50.300">
    <property type="entry name" value="P-loop containing nucleotide triphosphate hydrolases"/>
    <property type="match status" value="1"/>
</dbReference>
<dbReference type="Pfam" id="PF03846">
    <property type="entry name" value="SulA"/>
    <property type="match status" value="1"/>
</dbReference>
<dbReference type="AlphaFoldDB" id="A0A0J1H685"/>
<accession>A0A0J1H685</accession>
<dbReference type="PIRSF" id="PIRSF003093">
    <property type="entry name" value="SulA"/>
    <property type="match status" value="1"/>
</dbReference>
<keyword evidence="2" id="KW-1185">Reference proteome</keyword>
<name>A0A0J1H685_9GAMM</name>
<reference evidence="1 2" key="1">
    <citation type="submission" date="2015-05" db="EMBL/GenBank/DDBJ databases">
        <title>Photobacterium galathea sp. nov.</title>
        <authorList>
            <person name="Machado H."/>
            <person name="Gram L."/>
        </authorList>
    </citation>
    <scope>NUCLEOTIDE SEQUENCE [LARGE SCALE GENOMIC DNA]</scope>
    <source>
        <strain evidence="1 2">CGMCC 1.12159</strain>
    </source>
</reference>
<evidence type="ECO:0000313" key="1">
    <source>
        <dbReference type="EMBL" id="KLV07219.1"/>
    </source>
</evidence>
<dbReference type="SUPFAM" id="SSF52540">
    <property type="entry name" value="P-loop containing nucleoside triphosphate hydrolases"/>
    <property type="match status" value="1"/>
</dbReference>